<dbReference type="Gene3D" id="3.90.190.10">
    <property type="entry name" value="Protein tyrosine phosphatase superfamily"/>
    <property type="match status" value="1"/>
</dbReference>
<gene>
    <name evidence="2" type="ORF">GPM918_LOCUS25015</name>
    <name evidence="3" type="ORF">SRO942_LOCUS25021</name>
</gene>
<dbReference type="InterPro" id="IPR050348">
    <property type="entry name" value="Protein-Tyr_Phosphatase"/>
</dbReference>
<dbReference type="EMBL" id="CAJOBC010009548">
    <property type="protein sequence ID" value="CAF3990622.1"/>
    <property type="molecule type" value="Genomic_DNA"/>
</dbReference>
<reference evidence="2" key="1">
    <citation type="submission" date="2021-02" db="EMBL/GenBank/DDBJ databases">
        <authorList>
            <person name="Nowell W R."/>
        </authorList>
    </citation>
    <scope>NUCLEOTIDE SEQUENCE</scope>
</reference>
<evidence type="ECO:0000313" key="4">
    <source>
        <dbReference type="Proteomes" id="UP000663829"/>
    </source>
</evidence>
<dbReference type="Proteomes" id="UP000681722">
    <property type="component" value="Unassembled WGS sequence"/>
</dbReference>
<dbReference type="PANTHER" id="PTHR19134:SF540">
    <property type="entry name" value="TYROSINE-PROTEIN PHOSPHATASE 99A"/>
    <property type="match status" value="1"/>
</dbReference>
<evidence type="ECO:0000259" key="1">
    <source>
        <dbReference type="PROSITE" id="PS50056"/>
    </source>
</evidence>
<dbReference type="Proteomes" id="UP000663829">
    <property type="component" value="Unassembled WGS sequence"/>
</dbReference>
<name>A0A814YDP9_9BILA</name>
<accession>A0A814YDP9</accession>
<keyword evidence="4" id="KW-1185">Reference proteome</keyword>
<protein>
    <recommendedName>
        <fullName evidence="1">Tyrosine specific protein phosphatases domain-containing protein</fullName>
    </recommendedName>
</protein>
<dbReference type="OrthoDB" id="10253954at2759"/>
<dbReference type="PROSITE" id="PS50056">
    <property type="entry name" value="TYR_PHOSPHATASE_2"/>
    <property type="match status" value="1"/>
</dbReference>
<dbReference type="GO" id="GO:0004725">
    <property type="term" value="F:protein tyrosine phosphatase activity"/>
    <property type="evidence" value="ECO:0007669"/>
    <property type="project" value="InterPro"/>
</dbReference>
<dbReference type="PANTHER" id="PTHR19134">
    <property type="entry name" value="RECEPTOR-TYPE TYROSINE-PROTEIN PHOSPHATASE"/>
    <property type="match status" value="1"/>
</dbReference>
<dbReference type="InterPro" id="IPR000387">
    <property type="entry name" value="Tyr_Pase_dom"/>
</dbReference>
<evidence type="ECO:0000313" key="3">
    <source>
        <dbReference type="EMBL" id="CAF3990622.1"/>
    </source>
</evidence>
<comment type="caution">
    <text evidence="2">The sequence shown here is derived from an EMBL/GenBank/DDBJ whole genome shotgun (WGS) entry which is preliminary data.</text>
</comment>
<organism evidence="2 4">
    <name type="scientific">Didymodactylos carnosus</name>
    <dbReference type="NCBI Taxonomy" id="1234261"/>
    <lineage>
        <taxon>Eukaryota</taxon>
        <taxon>Metazoa</taxon>
        <taxon>Spiralia</taxon>
        <taxon>Gnathifera</taxon>
        <taxon>Rotifera</taxon>
        <taxon>Eurotatoria</taxon>
        <taxon>Bdelloidea</taxon>
        <taxon>Philodinida</taxon>
        <taxon>Philodinidae</taxon>
        <taxon>Didymodactylos</taxon>
    </lineage>
</organism>
<evidence type="ECO:0000313" key="2">
    <source>
        <dbReference type="EMBL" id="CAF1227777.1"/>
    </source>
</evidence>
<dbReference type="Pfam" id="PF00102">
    <property type="entry name" value="Y_phosphatase"/>
    <property type="match status" value="1"/>
</dbReference>
<proteinExistence type="predicted"/>
<dbReference type="AlphaFoldDB" id="A0A814YDP9"/>
<sequence length="85" mass="9781">MPRPRSLRFTRKTGDRAAIILLRRVRAPSHFAFKNKSSHVRGLHQIVSAGVGRTGTYIVIDTMLKKLKEQRSINIPSFLKQIRQQ</sequence>
<feature type="domain" description="Tyrosine specific protein phosphatases" evidence="1">
    <location>
        <begin position="48"/>
        <end position="85"/>
    </location>
</feature>
<dbReference type="EMBL" id="CAJNOQ010009543">
    <property type="protein sequence ID" value="CAF1227777.1"/>
    <property type="molecule type" value="Genomic_DNA"/>
</dbReference>
<dbReference type="SUPFAM" id="SSF52799">
    <property type="entry name" value="(Phosphotyrosine protein) phosphatases II"/>
    <property type="match status" value="1"/>
</dbReference>
<dbReference type="InterPro" id="IPR000242">
    <property type="entry name" value="PTP_cat"/>
</dbReference>
<dbReference type="InterPro" id="IPR029021">
    <property type="entry name" value="Prot-tyrosine_phosphatase-like"/>
</dbReference>